<protein>
    <submittedName>
        <fullName evidence="3">Putative transcriptional activator TAF-1-like isoform X2</fullName>
    </submittedName>
</protein>
<feature type="domain" description="G-box binding protein multifunctional mosaic region" evidence="2">
    <location>
        <begin position="3"/>
        <end position="95"/>
    </location>
</feature>
<dbReference type="Pfam" id="PF07777">
    <property type="entry name" value="MFMR"/>
    <property type="match status" value="1"/>
</dbReference>
<evidence type="ECO:0000259" key="2">
    <source>
        <dbReference type="Pfam" id="PF07777"/>
    </source>
</evidence>
<dbReference type="PANTHER" id="PTHR45967:SF1">
    <property type="entry name" value="G-BOX-BINDING FACTOR 3"/>
    <property type="match status" value="1"/>
</dbReference>
<dbReference type="AlphaFoldDB" id="A0A5B7A442"/>
<name>A0A5B7A442_DAVIN</name>
<dbReference type="EMBL" id="GHES01020808">
    <property type="protein sequence ID" value="MPA51367.1"/>
    <property type="molecule type" value="Transcribed_RNA"/>
</dbReference>
<sequence>MTMGNSEEGKPCKPEKPSSPALDQTNIHVYPDWAAMQAYYGHRVAVPPYFNSAVASGNAPHPYMWGPPQAMMPPYGAPYAAIYAHGGVYAHPGVPLVSPNYTVFTLLYKFEYSSQQALPTTLGQQDGSLFLS</sequence>
<dbReference type="InterPro" id="IPR012900">
    <property type="entry name" value="MFMR"/>
</dbReference>
<accession>A0A5B7A442</accession>
<feature type="compositionally biased region" description="Basic and acidic residues" evidence="1">
    <location>
        <begin position="7"/>
        <end position="16"/>
    </location>
</feature>
<dbReference type="GO" id="GO:0043565">
    <property type="term" value="F:sequence-specific DNA binding"/>
    <property type="evidence" value="ECO:0007669"/>
    <property type="project" value="InterPro"/>
</dbReference>
<gene>
    <name evidence="3" type="ORF">Din_020808</name>
</gene>
<evidence type="ECO:0000256" key="1">
    <source>
        <dbReference type="SAM" id="MobiDB-lite"/>
    </source>
</evidence>
<reference evidence="3" key="1">
    <citation type="submission" date="2019-08" db="EMBL/GenBank/DDBJ databases">
        <title>Reference gene set and small RNA set construction with multiple tissues from Davidia involucrata Baill.</title>
        <authorList>
            <person name="Yang H."/>
            <person name="Zhou C."/>
            <person name="Li G."/>
            <person name="Wang J."/>
            <person name="Gao P."/>
            <person name="Wang M."/>
            <person name="Wang R."/>
            <person name="Zhao Y."/>
        </authorList>
    </citation>
    <scope>NUCLEOTIDE SEQUENCE</scope>
    <source>
        <tissue evidence="3">Mixed with DoveR01_LX</tissue>
    </source>
</reference>
<dbReference type="PANTHER" id="PTHR45967">
    <property type="entry name" value="G-BOX-BINDING FACTOR 3-RELATED"/>
    <property type="match status" value="1"/>
</dbReference>
<organism evidence="3">
    <name type="scientific">Davidia involucrata</name>
    <name type="common">Dove tree</name>
    <dbReference type="NCBI Taxonomy" id="16924"/>
    <lineage>
        <taxon>Eukaryota</taxon>
        <taxon>Viridiplantae</taxon>
        <taxon>Streptophyta</taxon>
        <taxon>Embryophyta</taxon>
        <taxon>Tracheophyta</taxon>
        <taxon>Spermatophyta</taxon>
        <taxon>Magnoliopsida</taxon>
        <taxon>eudicotyledons</taxon>
        <taxon>Gunneridae</taxon>
        <taxon>Pentapetalae</taxon>
        <taxon>asterids</taxon>
        <taxon>Cornales</taxon>
        <taxon>Nyssaceae</taxon>
        <taxon>Davidia</taxon>
    </lineage>
</organism>
<dbReference type="GO" id="GO:0005634">
    <property type="term" value="C:nucleus"/>
    <property type="evidence" value="ECO:0007669"/>
    <property type="project" value="TreeGrafter"/>
</dbReference>
<evidence type="ECO:0000313" key="3">
    <source>
        <dbReference type="EMBL" id="MPA51367.1"/>
    </source>
</evidence>
<feature type="region of interest" description="Disordered" evidence="1">
    <location>
        <begin position="1"/>
        <end position="22"/>
    </location>
</feature>
<proteinExistence type="predicted"/>
<dbReference type="GO" id="GO:0003700">
    <property type="term" value="F:DNA-binding transcription factor activity"/>
    <property type="evidence" value="ECO:0007669"/>
    <property type="project" value="InterPro"/>
</dbReference>
<dbReference type="InterPro" id="IPR044827">
    <property type="entry name" value="GBF-like"/>
</dbReference>